<evidence type="ECO:0000256" key="9">
    <source>
        <dbReference type="ARBA" id="ARBA00023136"/>
    </source>
</evidence>
<evidence type="ECO:0000256" key="15">
    <source>
        <dbReference type="SAM" id="Phobius"/>
    </source>
</evidence>
<evidence type="ECO:0000256" key="1">
    <source>
        <dbReference type="ARBA" id="ARBA00004141"/>
    </source>
</evidence>
<protein>
    <submittedName>
        <fullName evidence="17">C2 domain-containing protein</fullName>
    </submittedName>
</protein>
<feature type="region of interest" description="Disordered" evidence="14">
    <location>
        <begin position="281"/>
        <end position="316"/>
    </location>
</feature>
<feature type="compositionally biased region" description="Basic and acidic residues" evidence="14">
    <location>
        <begin position="8"/>
        <end position="29"/>
    </location>
</feature>
<dbReference type="Pfam" id="PF00858">
    <property type="entry name" value="ASC"/>
    <property type="match status" value="1"/>
</dbReference>
<evidence type="ECO:0000256" key="2">
    <source>
        <dbReference type="ARBA" id="ARBA00007193"/>
    </source>
</evidence>
<feature type="region of interest" description="Disordered" evidence="14">
    <location>
        <begin position="1"/>
        <end position="34"/>
    </location>
</feature>
<keyword evidence="5 13" id="KW-0812">Transmembrane</keyword>
<dbReference type="GO" id="GO:0015280">
    <property type="term" value="F:ligand-gated sodium channel activity"/>
    <property type="evidence" value="ECO:0007669"/>
    <property type="project" value="TreeGrafter"/>
</dbReference>
<proteinExistence type="inferred from homology"/>
<evidence type="ECO:0000256" key="10">
    <source>
        <dbReference type="ARBA" id="ARBA00023180"/>
    </source>
</evidence>
<evidence type="ECO:0000256" key="8">
    <source>
        <dbReference type="ARBA" id="ARBA00023065"/>
    </source>
</evidence>
<dbReference type="InterPro" id="IPR001873">
    <property type="entry name" value="ENaC"/>
</dbReference>
<evidence type="ECO:0000256" key="11">
    <source>
        <dbReference type="ARBA" id="ARBA00023201"/>
    </source>
</evidence>
<keyword evidence="7" id="KW-0915">Sodium</keyword>
<evidence type="ECO:0000313" key="16">
    <source>
        <dbReference type="Proteomes" id="UP000095283"/>
    </source>
</evidence>
<evidence type="ECO:0000256" key="6">
    <source>
        <dbReference type="ARBA" id="ARBA00022989"/>
    </source>
</evidence>
<keyword evidence="12 13" id="KW-0407">Ion channel</keyword>
<keyword evidence="9 15" id="KW-0472">Membrane</keyword>
<keyword evidence="8 13" id="KW-0406">Ion transport</keyword>
<keyword evidence="6 15" id="KW-1133">Transmembrane helix</keyword>
<feature type="transmembrane region" description="Helical" evidence="15">
    <location>
        <begin position="438"/>
        <end position="457"/>
    </location>
</feature>
<dbReference type="PANTHER" id="PTHR11690:SF244">
    <property type="entry name" value="DEGENERIN LIKE"/>
    <property type="match status" value="1"/>
</dbReference>
<accession>A0A1I7WNT7</accession>
<comment type="subcellular location">
    <subcellularLocation>
        <location evidence="1">Membrane</location>
        <topology evidence="1">Multi-pass membrane protein</topology>
    </subcellularLocation>
</comment>
<evidence type="ECO:0000256" key="14">
    <source>
        <dbReference type="SAM" id="MobiDB-lite"/>
    </source>
</evidence>
<organism evidence="16 17">
    <name type="scientific">Heterorhabditis bacteriophora</name>
    <name type="common">Entomopathogenic nematode worm</name>
    <dbReference type="NCBI Taxonomy" id="37862"/>
    <lineage>
        <taxon>Eukaryota</taxon>
        <taxon>Metazoa</taxon>
        <taxon>Ecdysozoa</taxon>
        <taxon>Nematoda</taxon>
        <taxon>Chromadorea</taxon>
        <taxon>Rhabditida</taxon>
        <taxon>Rhabditina</taxon>
        <taxon>Rhabditomorpha</taxon>
        <taxon>Strongyloidea</taxon>
        <taxon>Heterorhabditidae</taxon>
        <taxon>Heterorhabditis</taxon>
    </lineage>
</organism>
<dbReference type="AlphaFoldDB" id="A0A1I7WNT7"/>
<dbReference type="Proteomes" id="UP000095283">
    <property type="component" value="Unplaced"/>
</dbReference>
<evidence type="ECO:0000256" key="3">
    <source>
        <dbReference type="ARBA" id="ARBA00022448"/>
    </source>
</evidence>
<evidence type="ECO:0000256" key="7">
    <source>
        <dbReference type="ARBA" id="ARBA00023053"/>
    </source>
</evidence>
<keyword evidence="3 13" id="KW-0813">Transport</keyword>
<evidence type="ECO:0000256" key="5">
    <source>
        <dbReference type="ARBA" id="ARBA00022692"/>
    </source>
</evidence>
<evidence type="ECO:0000313" key="17">
    <source>
        <dbReference type="WBParaSite" id="Hba_06807"/>
    </source>
</evidence>
<name>A0A1I7WNT7_HETBA</name>
<reference evidence="17" key="1">
    <citation type="submission" date="2016-11" db="UniProtKB">
        <authorList>
            <consortium name="WormBaseParasite"/>
        </authorList>
    </citation>
    <scope>IDENTIFICATION</scope>
</reference>
<sequence length="588" mass="66536">MPLGYGDRSNRSDEKTDAPPKHQTTEYNRKRQQIHRSAIRRLSKRDVIYTGVHAIMPLTAMHYKFMNDPPRYECEKDDDGTYSRVWCFESCKSKCKPPCSYWQYQKSVSYATFPSQVAKYFVANQSEWEELKSTIVLEIYFTDLDYTEIKQVIAMPLQSVIAQIGGEKFEISLYQMVGGFLEIITAHIITSIKIQQNDIPPEPKSRASTTRLEAPTKISTMNAAVESPSLEIRTTTNPGTNKSISDDDLLSTVFSAVVLPEVRYSVDTENAIRHIDDALAGEDTDGNIDDSSLVSDAHHSYPVSPNPRSTSSYSHHSSNQQIFYPESTVSHAKSNVSTVSKKSTGSTPYHVADSIVRHSFKDLQLNINNNENRLGCDKYYNNVEVEAYDSFEPAHLPYTKSENHEDYLRQRRMTLDSTVSINESRNGIYNVHDDDGNFMVSSIVYYVLIINVFIFNYKKKKNYLIINSDSIYEEEPVNISEVAALQFHNGHVASKVGKFSLVIPKMEEINGFSKDPRVRKVIIGGHAASTEDDKTVLFFGPAQSGKTSVINRTGTTPPHASPTTTRPRQQFSFKLLLYYIVLIHCNLI</sequence>
<evidence type="ECO:0000256" key="13">
    <source>
        <dbReference type="RuleBase" id="RU000679"/>
    </source>
</evidence>
<keyword evidence="11 13" id="KW-0739">Sodium transport</keyword>
<evidence type="ECO:0000256" key="4">
    <source>
        <dbReference type="ARBA" id="ARBA00022461"/>
    </source>
</evidence>
<keyword evidence="4 13" id="KW-0894">Sodium channel</keyword>
<dbReference type="PANTHER" id="PTHR11690">
    <property type="entry name" value="AMILORIDE-SENSITIVE SODIUM CHANNEL-RELATED"/>
    <property type="match status" value="1"/>
</dbReference>
<dbReference type="GO" id="GO:0005886">
    <property type="term" value="C:plasma membrane"/>
    <property type="evidence" value="ECO:0007669"/>
    <property type="project" value="TreeGrafter"/>
</dbReference>
<dbReference type="WBParaSite" id="Hba_06807">
    <property type="protein sequence ID" value="Hba_06807"/>
    <property type="gene ID" value="Hba_06807"/>
</dbReference>
<evidence type="ECO:0000256" key="12">
    <source>
        <dbReference type="ARBA" id="ARBA00023303"/>
    </source>
</evidence>
<comment type="similarity">
    <text evidence="2 13">Belongs to the amiloride-sensitive sodium channel (TC 1.A.6) family.</text>
</comment>
<keyword evidence="16" id="KW-1185">Reference proteome</keyword>
<keyword evidence="10" id="KW-0325">Glycoprotein</keyword>